<evidence type="ECO:0000259" key="8">
    <source>
        <dbReference type="PROSITE" id="PS50180"/>
    </source>
</evidence>
<dbReference type="GO" id="GO:0030665">
    <property type="term" value="C:clathrin-coated vesicle membrane"/>
    <property type="evidence" value="ECO:0007669"/>
    <property type="project" value="UniProtKB-SubCell"/>
</dbReference>
<dbReference type="Gene3D" id="2.60.40.1230">
    <property type="match status" value="1"/>
</dbReference>
<comment type="subcellular location">
    <subcellularLocation>
        <location evidence="1">Cytoplasmic vesicle</location>
        <location evidence="1">Clathrin-coated vesicle membrane</location>
        <topology evidence="1">Peripheral membrane protein</topology>
        <orientation evidence="1">Cytoplasmic side</orientation>
    </subcellularLocation>
    <subcellularLocation>
        <location evidence="2">Golgi apparatus</location>
    </subcellularLocation>
</comment>
<keyword evidence="4" id="KW-0653">Protein transport</keyword>
<keyword evidence="3" id="KW-0813">Transport</keyword>
<feature type="domain" description="GAE" evidence="8">
    <location>
        <begin position="258"/>
        <end position="375"/>
    </location>
</feature>
<feature type="compositionally biased region" description="Low complexity" evidence="7">
    <location>
        <begin position="167"/>
        <end position="183"/>
    </location>
</feature>
<dbReference type="Gene3D" id="1.25.10.10">
    <property type="entry name" value="Leucine-rich Repeat Variant"/>
    <property type="match status" value="1"/>
</dbReference>
<keyword evidence="5" id="KW-0333">Golgi apparatus</keyword>
<feature type="region of interest" description="Disordered" evidence="7">
    <location>
        <begin position="152"/>
        <end position="183"/>
    </location>
</feature>
<dbReference type="Pfam" id="PF02883">
    <property type="entry name" value="Alpha_adaptinC2"/>
    <property type="match status" value="1"/>
</dbReference>
<protein>
    <submittedName>
        <fullName evidence="9">AP-1 complex subunit gamma-2-like isoform X1</fullName>
    </submittedName>
</protein>
<comment type="caution">
    <text evidence="9">The sequence shown here is derived from an EMBL/GenBank/DDBJ whole genome shotgun (WGS) entry which is preliminary data.</text>
</comment>
<evidence type="ECO:0000256" key="7">
    <source>
        <dbReference type="SAM" id="MobiDB-lite"/>
    </source>
</evidence>
<dbReference type="SMART" id="SM00809">
    <property type="entry name" value="Alpha_adaptinC2"/>
    <property type="match status" value="1"/>
</dbReference>
<dbReference type="EMBL" id="BKCJ010005595">
    <property type="protein sequence ID" value="GEU67593.1"/>
    <property type="molecule type" value="Genomic_DNA"/>
</dbReference>
<evidence type="ECO:0000256" key="5">
    <source>
        <dbReference type="ARBA" id="ARBA00023034"/>
    </source>
</evidence>
<accession>A0A6L2M0N5</accession>
<dbReference type="InterPro" id="IPR011989">
    <property type="entry name" value="ARM-like"/>
</dbReference>
<dbReference type="GO" id="GO:0005794">
    <property type="term" value="C:Golgi apparatus"/>
    <property type="evidence" value="ECO:0007669"/>
    <property type="project" value="UniProtKB-SubCell"/>
</dbReference>
<dbReference type="InterPro" id="IPR050840">
    <property type="entry name" value="Adaptor_Complx_Large_Subunit"/>
</dbReference>
<dbReference type="AlphaFoldDB" id="A0A6L2M0N5"/>
<evidence type="ECO:0000313" key="9">
    <source>
        <dbReference type="EMBL" id="GEU67593.1"/>
    </source>
</evidence>
<evidence type="ECO:0000256" key="6">
    <source>
        <dbReference type="ARBA" id="ARBA00023136"/>
    </source>
</evidence>
<evidence type="ECO:0000256" key="2">
    <source>
        <dbReference type="ARBA" id="ARBA00004555"/>
    </source>
</evidence>
<sequence length="378" mass="40261">MLVNGIGMLDLEDPITVTENDAVDVVEAAIQRHSSDLTTRAMCLIALLKLSSRFPSCSQRIKNIVTQSKGSLLLELQQRSIEFDSILEKHQNIRSTLVERMPALDEATYRRAGSIPVPDLTSKVNLPNGGAKTTAAPLVDLLDLGVDEPAAPSSSGGNFFQDLFDVGTPSSSSQSGTTQAQKSGTDALLDLLSIGSAPPQNGSSLPDILSISQDNKTSVSPLDSLSSTTGPSLPAASTAMMDLLDGFGPSPPPPNNGPAYPPIVAFESSSLRLTFNFSKQPDSPQTTQIEANFANKSSDVYTDFIFQAAVPKFLQLHLEPASSNTLAGNGNGSITQKLRVTNSQHGKKSIVMRIRISYKLNNKDMLEEGQISNFPCGL</sequence>
<evidence type="ECO:0000256" key="4">
    <source>
        <dbReference type="ARBA" id="ARBA00022927"/>
    </source>
</evidence>
<proteinExistence type="predicted"/>
<dbReference type="SUPFAM" id="SSF49348">
    <property type="entry name" value="Clathrin adaptor appendage domain"/>
    <property type="match status" value="1"/>
</dbReference>
<dbReference type="PANTHER" id="PTHR22780">
    <property type="entry name" value="ADAPTIN, ALPHA/GAMMA/EPSILON"/>
    <property type="match status" value="1"/>
</dbReference>
<reference evidence="9" key="1">
    <citation type="journal article" date="2019" name="Sci. Rep.">
        <title>Draft genome of Tanacetum cinerariifolium, the natural source of mosquito coil.</title>
        <authorList>
            <person name="Yamashiro T."/>
            <person name="Shiraishi A."/>
            <person name="Satake H."/>
            <person name="Nakayama K."/>
        </authorList>
    </citation>
    <scope>NUCLEOTIDE SEQUENCE</scope>
</reference>
<evidence type="ECO:0000256" key="3">
    <source>
        <dbReference type="ARBA" id="ARBA00022448"/>
    </source>
</evidence>
<dbReference type="GO" id="GO:0006886">
    <property type="term" value="P:intracellular protein transport"/>
    <property type="evidence" value="ECO:0007669"/>
    <property type="project" value="InterPro"/>
</dbReference>
<gene>
    <name evidence="9" type="ORF">Tci_039571</name>
</gene>
<keyword evidence="6" id="KW-0472">Membrane</keyword>
<organism evidence="9">
    <name type="scientific">Tanacetum cinerariifolium</name>
    <name type="common">Dalmatian daisy</name>
    <name type="synonym">Chrysanthemum cinerariifolium</name>
    <dbReference type="NCBI Taxonomy" id="118510"/>
    <lineage>
        <taxon>Eukaryota</taxon>
        <taxon>Viridiplantae</taxon>
        <taxon>Streptophyta</taxon>
        <taxon>Embryophyta</taxon>
        <taxon>Tracheophyta</taxon>
        <taxon>Spermatophyta</taxon>
        <taxon>Magnoliopsida</taxon>
        <taxon>eudicotyledons</taxon>
        <taxon>Gunneridae</taxon>
        <taxon>Pentapetalae</taxon>
        <taxon>asterids</taxon>
        <taxon>campanulids</taxon>
        <taxon>Asterales</taxon>
        <taxon>Asteraceae</taxon>
        <taxon>Asteroideae</taxon>
        <taxon>Anthemideae</taxon>
        <taxon>Anthemidinae</taxon>
        <taxon>Tanacetum</taxon>
    </lineage>
</organism>
<dbReference type="FunFam" id="2.60.40.1230:FF:000008">
    <property type="entry name" value="AP-1 complex subunit gamma"/>
    <property type="match status" value="1"/>
</dbReference>
<dbReference type="PROSITE" id="PS50180">
    <property type="entry name" value="GAE"/>
    <property type="match status" value="1"/>
</dbReference>
<evidence type="ECO:0000256" key="1">
    <source>
        <dbReference type="ARBA" id="ARBA00004145"/>
    </source>
</evidence>
<dbReference type="GO" id="GO:0016192">
    <property type="term" value="P:vesicle-mediated transport"/>
    <property type="evidence" value="ECO:0007669"/>
    <property type="project" value="InterPro"/>
</dbReference>
<name>A0A6L2M0N5_TANCI</name>
<dbReference type="InterPro" id="IPR013041">
    <property type="entry name" value="Clathrin_app_Ig-like_sf"/>
</dbReference>
<dbReference type="InterPro" id="IPR008152">
    <property type="entry name" value="Clathrin_a/b/g-adaptin_app_Ig"/>
</dbReference>
<dbReference type="InterPro" id="IPR008153">
    <property type="entry name" value="GAE_dom"/>
</dbReference>